<keyword evidence="6" id="KW-1185">Reference proteome</keyword>
<dbReference type="Proteomes" id="UP000598971">
    <property type="component" value="Unassembled WGS sequence"/>
</dbReference>
<dbReference type="PRINTS" id="PR00032">
    <property type="entry name" value="HTHARAC"/>
</dbReference>
<organism evidence="5 6">
    <name type="scientific">Limnovirga soli</name>
    <dbReference type="NCBI Taxonomy" id="2656915"/>
    <lineage>
        <taxon>Bacteria</taxon>
        <taxon>Pseudomonadati</taxon>
        <taxon>Bacteroidota</taxon>
        <taxon>Chitinophagia</taxon>
        <taxon>Chitinophagales</taxon>
        <taxon>Chitinophagaceae</taxon>
        <taxon>Limnovirga</taxon>
    </lineage>
</organism>
<dbReference type="InterPro" id="IPR009057">
    <property type="entry name" value="Homeodomain-like_sf"/>
</dbReference>
<evidence type="ECO:0000313" key="6">
    <source>
        <dbReference type="Proteomes" id="UP000598971"/>
    </source>
</evidence>
<accession>A0A8J8FB22</accession>
<dbReference type="InterPro" id="IPR020449">
    <property type="entry name" value="Tscrpt_reg_AraC-type_HTH"/>
</dbReference>
<sequence>MPKRYPLNTFAISPEKSLKTLVENRNAYTLANCELNIYETHQHSTLVPLTFTDFVVTSMLRGKKIMHLFDKPGFDYIPGETVLVPAYVTMQIDFPEASAQTPTQCIALTIDNNKIQQTLQFLNERYPRSSTEYWQFHSNHYHFLNNIELAQTINKLTSICSDSGIGKDILADLALQELIVRIIQTQHLSLADEADINSNNPLSFITGYIKANINEKIEVAHLSAQACMSKATFYRMFKREYGISPLEYIAQERIKKAKNLLKNPYMSVTAVCYECGFSDLNYFVRMFKSIEGITPKQYQLNNLPQQF</sequence>
<dbReference type="SMART" id="SM00342">
    <property type="entry name" value="HTH_ARAC"/>
    <property type="match status" value="1"/>
</dbReference>
<gene>
    <name evidence="5" type="ORF">GD597_02340</name>
</gene>
<dbReference type="GO" id="GO:0003700">
    <property type="term" value="F:DNA-binding transcription factor activity"/>
    <property type="evidence" value="ECO:0007669"/>
    <property type="project" value="InterPro"/>
</dbReference>
<dbReference type="EMBL" id="WHPF01000002">
    <property type="protein sequence ID" value="NNV54282.1"/>
    <property type="molecule type" value="Genomic_DNA"/>
</dbReference>
<dbReference type="Gene3D" id="1.10.10.60">
    <property type="entry name" value="Homeodomain-like"/>
    <property type="match status" value="2"/>
</dbReference>
<keyword evidence="3" id="KW-0804">Transcription</keyword>
<dbReference type="InterPro" id="IPR018060">
    <property type="entry name" value="HTH_AraC"/>
</dbReference>
<name>A0A8J8FB22_9BACT</name>
<protein>
    <submittedName>
        <fullName evidence="5">Helix-turn-helix domain-containing protein</fullName>
    </submittedName>
</protein>
<evidence type="ECO:0000256" key="1">
    <source>
        <dbReference type="ARBA" id="ARBA00023015"/>
    </source>
</evidence>
<dbReference type="PROSITE" id="PS01124">
    <property type="entry name" value="HTH_ARAC_FAMILY_2"/>
    <property type="match status" value="1"/>
</dbReference>
<proteinExistence type="predicted"/>
<dbReference type="AlphaFoldDB" id="A0A8J8FB22"/>
<evidence type="ECO:0000259" key="4">
    <source>
        <dbReference type="PROSITE" id="PS01124"/>
    </source>
</evidence>
<dbReference type="PANTHER" id="PTHR43280:SF28">
    <property type="entry name" value="HTH-TYPE TRANSCRIPTIONAL ACTIVATOR RHAS"/>
    <property type="match status" value="1"/>
</dbReference>
<comment type="caution">
    <text evidence="5">The sequence shown here is derived from an EMBL/GenBank/DDBJ whole genome shotgun (WGS) entry which is preliminary data.</text>
</comment>
<keyword evidence="2" id="KW-0238">DNA-binding</keyword>
<dbReference type="RefSeq" id="WP_171606209.1">
    <property type="nucleotide sequence ID" value="NZ_WHPF01000002.1"/>
</dbReference>
<feature type="domain" description="HTH araC/xylS-type" evidence="4">
    <location>
        <begin position="203"/>
        <end position="301"/>
    </location>
</feature>
<dbReference type="GO" id="GO:0043565">
    <property type="term" value="F:sequence-specific DNA binding"/>
    <property type="evidence" value="ECO:0007669"/>
    <property type="project" value="InterPro"/>
</dbReference>
<evidence type="ECO:0000256" key="3">
    <source>
        <dbReference type="ARBA" id="ARBA00023163"/>
    </source>
</evidence>
<reference evidence="5" key="1">
    <citation type="submission" date="2019-10" db="EMBL/GenBank/DDBJ databases">
        <title>Draft genome sequence of Panacibacter sp. KCS-6.</title>
        <authorList>
            <person name="Yim K.J."/>
        </authorList>
    </citation>
    <scope>NUCLEOTIDE SEQUENCE</scope>
    <source>
        <strain evidence="5">KCS-6</strain>
    </source>
</reference>
<evidence type="ECO:0000313" key="5">
    <source>
        <dbReference type="EMBL" id="NNV54282.1"/>
    </source>
</evidence>
<dbReference type="SUPFAM" id="SSF46689">
    <property type="entry name" value="Homeodomain-like"/>
    <property type="match status" value="2"/>
</dbReference>
<dbReference type="Pfam" id="PF12833">
    <property type="entry name" value="HTH_18"/>
    <property type="match status" value="1"/>
</dbReference>
<dbReference type="InterPro" id="IPR009594">
    <property type="entry name" value="Tscrpt_reg_HTH_AraC_N"/>
</dbReference>
<dbReference type="Pfam" id="PF06719">
    <property type="entry name" value="AraC_N"/>
    <property type="match status" value="1"/>
</dbReference>
<dbReference type="InterPro" id="IPR018062">
    <property type="entry name" value="HTH_AraC-typ_CS"/>
</dbReference>
<evidence type="ECO:0000256" key="2">
    <source>
        <dbReference type="ARBA" id="ARBA00023125"/>
    </source>
</evidence>
<keyword evidence="1" id="KW-0805">Transcription regulation</keyword>
<dbReference type="PANTHER" id="PTHR43280">
    <property type="entry name" value="ARAC-FAMILY TRANSCRIPTIONAL REGULATOR"/>
    <property type="match status" value="1"/>
</dbReference>
<dbReference type="PROSITE" id="PS00041">
    <property type="entry name" value="HTH_ARAC_FAMILY_1"/>
    <property type="match status" value="1"/>
</dbReference>